<evidence type="ECO:0000313" key="3">
    <source>
        <dbReference type="EMBL" id="PGH10128.1"/>
    </source>
</evidence>
<feature type="compositionally biased region" description="Acidic residues" evidence="2">
    <location>
        <begin position="285"/>
        <end position="301"/>
    </location>
</feature>
<dbReference type="AlphaFoldDB" id="A0A2B7XNE8"/>
<comment type="caution">
    <text evidence="3">The sequence shown here is derived from an EMBL/GenBank/DDBJ whole genome shotgun (WGS) entry which is preliminary data.</text>
</comment>
<evidence type="ECO:0000313" key="4">
    <source>
        <dbReference type="Proteomes" id="UP000224634"/>
    </source>
</evidence>
<protein>
    <submittedName>
        <fullName evidence="3">Uncharacterized protein</fullName>
    </submittedName>
</protein>
<proteinExistence type="predicted"/>
<sequence>MKASAADKCRVYLACRPVFAGENAQIRKQKSIQNILNKHKGSFRALIRDLTADKVVAILKMLLEKRVFQSDVKAKIEFPELFTSSPAREIERVASEDDAARSAAEVLEEIAKEDENDAYLVGSEPPAAPPSIENGLGKTITQNLPKRSPQFPSGAFTLSGTALKEVLFATNNLRHTAVHRLRTTSRGIDTLIIVAMRLTDTLQDFFTAMEVNKNALEQTLQDRLEEIKRQREELDRQENQLLAQVVRDDRENQDLVGLLLEESVQRIFIGDNTVGQKSQGAELKNDDEENDGFMASEDDEINGVSTTHDEEVPKGANEVSN</sequence>
<feature type="coiled-coil region" evidence="1">
    <location>
        <begin position="213"/>
        <end position="247"/>
    </location>
</feature>
<gene>
    <name evidence="3" type="ORF">AJ80_07579</name>
</gene>
<name>A0A2B7XNE8_POLH7</name>
<evidence type="ECO:0000256" key="1">
    <source>
        <dbReference type="SAM" id="Coils"/>
    </source>
</evidence>
<organism evidence="3 4">
    <name type="scientific">Polytolypa hystricis (strain UAMH7299)</name>
    <dbReference type="NCBI Taxonomy" id="1447883"/>
    <lineage>
        <taxon>Eukaryota</taxon>
        <taxon>Fungi</taxon>
        <taxon>Dikarya</taxon>
        <taxon>Ascomycota</taxon>
        <taxon>Pezizomycotina</taxon>
        <taxon>Eurotiomycetes</taxon>
        <taxon>Eurotiomycetidae</taxon>
        <taxon>Onygenales</taxon>
        <taxon>Onygenales incertae sedis</taxon>
        <taxon>Polytolypa</taxon>
    </lineage>
</organism>
<evidence type="ECO:0000256" key="2">
    <source>
        <dbReference type="SAM" id="MobiDB-lite"/>
    </source>
</evidence>
<keyword evidence="4" id="KW-1185">Reference proteome</keyword>
<reference evidence="3 4" key="1">
    <citation type="submission" date="2017-10" db="EMBL/GenBank/DDBJ databases">
        <title>Comparative genomics in systemic dimorphic fungi from Ajellomycetaceae.</title>
        <authorList>
            <person name="Munoz J.F."/>
            <person name="Mcewen J.G."/>
            <person name="Clay O.K."/>
            <person name="Cuomo C.A."/>
        </authorList>
    </citation>
    <scope>NUCLEOTIDE SEQUENCE [LARGE SCALE GENOMIC DNA]</scope>
    <source>
        <strain evidence="3 4">UAMH7299</strain>
    </source>
</reference>
<dbReference type="STRING" id="1447883.A0A2B7XNE8"/>
<feature type="region of interest" description="Disordered" evidence="2">
    <location>
        <begin position="275"/>
        <end position="321"/>
    </location>
</feature>
<dbReference type="EMBL" id="PDNA01000149">
    <property type="protein sequence ID" value="PGH10128.1"/>
    <property type="molecule type" value="Genomic_DNA"/>
</dbReference>
<dbReference type="OrthoDB" id="5324651at2759"/>
<accession>A0A2B7XNE8</accession>
<keyword evidence="1" id="KW-0175">Coiled coil</keyword>
<dbReference type="Proteomes" id="UP000224634">
    <property type="component" value="Unassembled WGS sequence"/>
</dbReference>